<name>A0A3Q0FBZ7_VIGRR</name>
<dbReference type="AlphaFoldDB" id="A0A3Q0FBZ7"/>
<evidence type="ECO:0000313" key="2">
    <source>
        <dbReference type="Proteomes" id="UP000087766"/>
    </source>
</evidence>
<evidence type="ECO:0000313" key="3">
    <source>
        <dbReference type="RefSeq" id="XP_022639882.1"/>
    </source>
</evidence>
<organism evidence="2 3">
    <name type="scientific">Vigna radiata var. radiata</name>
    <name type="common">Mung bean</name>
    <name type="synonym">Phaseolus aureus</name>
    <dbReference type="NCBI Taxonomy" id="3916"/>
    <lineage>
        <taxon>Eukaryota</taxon>
        <taxon>Viridiplantae</taxon>
        <taxon>Streptophyta</taxon>
        <taxon>Embryophyta</taxon>
        <taxon>Tracheophyta</taxon>
        <taxon>Spermatophyta</taxon>
        <taxon>Magnoliopsida</taxon>
        <taxon>eudicotyledons</taxon>
        <taxon>Gunneridae</taxon>
        <taxon>Pentapetalae</taxon>
        <taxon>rosids</taxon>
        <taxon>fabids</taxon>
        <taxon>Fabales</taxon>
        <taxon>Fabaceae</taxon>
        <taxon>Papilionoideae</taxon>
        <taxon>50 kb inversion clade</taxon>
        <taxon>NPAAA clade</taxon>
        <taxon>indigoferoid/millettioid clade</taxon>
        <taxon>Phaseoleae</taxon>
        <taxon>Vigna</taxon>
    </lineage>
</organism>
<dbReference type="PANTHER" id="PTHR34775:SF4">
    <property type="entry name" value="TRANSMEMBRANE PROTEIN"/>
    <property type="match status" value="1"/>
</dbReference>
<accession>A0A3Q0FBZ7</accession>
<reference evidence="3" key="2">
    <citation type="submission" date="2025-08" db="UniProtKB">
        <authorList>
            <consortium name="RefSeq"/>
        </authorList>
    </citation>
    <scope>IDENTIFICATION</scope>
    <source>
        <tissue evidence="3">Leaf</tissue>
    </source>
</reference>
<feature type="compositionally biased region" description="Low complexity" evidence="1">
    <location>
        <begin position="34"/>
        <end position="47"/>
    </location>
</feature>
<keyword evidence="2" id="KW-1185">Reference proteome</keyword>
<dbReference type="PANTHER" id="PTHR34775">
    <property type="entry name" value="TRANSMEMBRANE PROTEIN"/>
    <property type="match status" value="1"/>
</dbReference>
<dbReference type="OrthoDB" id="676522at2759"/>
<feature type="region of interest" description="Disordered" evidence="1">
    <location>
        <begin position="1"/>
        <end position="67"/>
    </location>
</feature>
<feature type="compositionally biased region" description="Basic and acidic residues" evidence="1">
    <location>
        <begin position="48"/>
        <end position="60"/>
    </location>
</feature>
<dbReference type="GeneID" id="111242089"/>
<gene>
    <name evidence="3" type="primary">LOC111242089</name>
</gene>
<evidence type="ECO:0000256" key="1">
    <source>
        <dbReference type="SAM" id="MobiDB-lite"/>
    </source>
</evidence>
<dbReference type="RefSeq" id="XP_022639882.1">
    <property type="nucleotide sequence ID" value="XM_022784161.1"/>
</dbReference>
<proteinExistence type="predicted"/>
<sequence>MRRSFTGNPFNKPSIVPIHGAKTPANSPLDFSRRGSVGVRESGGSLRDSLDNKENGKDQSLKPVKVRSPAVCSKGSKNFMSPTISASCKINESLRKGVLTERNEVVPSPVDPKSHVRKLPWFPPLGVDPLIPPYDPKTNYLSPRSRMFLRIDLVSSVMQLLNIYFKMDFIRWPWKYYRYVEHRFHLMGT</sequence>
<dbReference type="KEGG" id="vra:111242089"/>
<feature type="compositionally biased region" description="Polar residues" evidence="1">
    <location>
        <begin position="1"/>
        <end position="11"/>
    </location>
</feature>
<reference evidence="2" key="1">
    <citation type="journal article" date="2014" name="Nat. Commun.">
        <title>Genome sequence of mungbean and insights into evolution within Vigna species.</title>
        <authorList>
            <person name="Kang Y.J."/>
            <person name="Kim S.K."/>
            <person name="Kim M.Y."/>
            <person name="Lestari P."/>
            <person name="Kim K.H."/>
            <person name="Ha B.K."/>
            <person name="Jun T.H."/>
            <person name="Hwang W.J."/>
            <person name="Lee T."/>
            <person name="Lee J."/>
            <person name="Shim S."/>
            <person name="Yoon M.Y."/>
            <person name="Jang Y.E."/>
            <person name="Han K.S."/>
            <person name="Taeprayoon P."/>
            <person name="Yoon N."/>
            <person name="Somta P."/>
            <person name="Tanya P."/>
            <person name="Kim K.S."/>
            <person name="Gwag J.G."/>
            <person name="Moon J.K."/>
            <person name="Lee Y.H."/>
            <person name="Park B.S."/>
            <person name="Bombarely A."/>
            <person name="Doyle J.J."/>
            <person name="Jackson S.A."/>
            <person name="Schafleitner R."/>
            <person name="Srinives P."/>
            <person name="Varshney R.K."/>
            <person name="Lee S.H."/>
        </authorList>
    </citation>
    <scope>NUCLEOTIDE SEQUENCE [LARGE SCALE GENOMIC DNA]</scope>
    <source>
        <strain evidence="2">cv. VC1973A</strain>
    </source>
</reference>
<protein>
    <submittedName>
        <fullName evidence="3">Uncharacterized protein LOC111242089</fullName>
    </submittedName>
</protein>
<dbReference type="Proteomes" id="UP000087766">
    <property type="component" value="Chromosome 7"/>
</dbReference>